<dbReference type="EMBL" id="AP026866">
    <property type="protein sequence ID" value="BDS06384.1"/>
    <property type="molecule type" value="Genomic_DNA"/>
</dbReference>
<dbReference type="Pfam" id="PF01370">
    <property type="entry name" value="Epimerase"/>
    <property type="match status" value="1"/>
</dbReference>
<dbReference type="InterPro" id="IPR036291">
    <property type="entry name" value="NAD(P)-bd_dom_sf"/>
</dbReference>
<dbReference type="SUPFAM" id="SSF51735">
    <property type="entry name" value="NAD(P)-binding Rossmann-fold domains"/>
    <property type="match status" value="1"/>
</dbReference>
<dbReference type="GO" id="GO:0004029">
    <property type="term" value="F:aldehyde dehydrogenase (NAD+) activity"/>
    <property type="evidence" value="ECO:0007669"/>
    <property type="project" value="TreeGrafter"/>
</dbReference>
<protein>
    <recommendedName>
        <fullName evidence="1">NAD-dependent epimerase/dehydratase domain-containing protein</fullName>
    </recommendedName>
</protein>
<dbReference type="KEGG" id="osu:NT6N_14240"/>
<dbReference type="Gene3D" id="3.40.50.720">
    <property type="entry name" value="NAD(P)-binding Rossmann-like Domain"/>
    <property type="match status" value="1"/>
</dbReference>
<gene>
    <name evidence="2" type="ORF">NT6N_14240</name>
</gene>
<evidence type="ECO:0000313" key="2">
    <source>
        <dbReference type="EMBL" id="BDS06384.1"/>
    </source>
</evidence>
<dbReference type="GO" id="GO:0005737">
    <property type="term" value="C:cytoplasm"/>
    <property type="evidence" value="ECO:0007669"/>
    <property type="project" value="TreeGrafter"/>
</dbReference>
<reference evidence="2" key="1">
    <citation type="submission" date="2024-07" db="EMBL/GenBank/DDBJ databases">
        <title>Complete genome sequence of Verrucomicrobiaceae bacterium NT6N.</title>
        <authorList>
            <person name="Huang C."/>
            <person name="Takami H."/>
            <person name="Hamasaki K."/>
        </authorList>
    </citation>
    <scope>NUCLEOTIDE SEQUENCE</scope>
    <source>
        <strain evidence="2">NT6N</strain>
    </source>
</reference>
<sequence>MAKLLIAGYGFLGEALAREFSAAGWEITTLSRSDEANLRCDISAADQVSALPGSYDLVIQCAATGGGGEEGYRRVYLDGSKNLLGRFSDAEFIFVSSTSVYAQADHSEVDESSPAEPTTVTGKILKQAEDQVLASGGAVARLSGLYGPARCHILKNLLAGKAKLDGQGDRVMNYVHRDDAARALSIISKEMSGESRLYNVSAGSVTQRDCYRQLADHFSLPMPPSVESDGTVRKRGNSSKYVSSARIEALGWKPAYPDFLSLALACEIA</sequence>
<organism evidence="2">
    <name type="scientific">Oceaniferula spumae</name>
    <dbReference type="NCBI Taxonomy" id="2979115"/>
    <lineage>
        <taxon>Bacteria</taxon>
        <taxon>Pseudomonadati</taxon>
        <taxon>Verrucomicrobiota</taxon>
        <taxon>Verrucomicrobiia</taxon>
        <taxon>Verrucomicrobiales</taxon>
        <taxon>Verrucomicrobiaceae</taxon>
        <taxon>Oceaniferula</taxon>
    </lineage>
</organism>
<dbReference type="InterPro" id="IPR001509">
    <property type="entry name" value="Epimerase_deHydtase"/>
</dbReference>
<dbReference type="PANTHER" id="PTHR48079:SF6">
    <property type="entry name" value="NAD(P)-BINDING DOMAIN-CONTAINING PROTEIN-RELATED"/>
    <property type="match status" value="1"/>
</dbReference>
<name>A0AAT9FK75_9BACT</name>
<feature type="domain" description="NAD-dependent epimerase/dehydratase" evidence="1">
    <location>
        <begin position="5"/>
        <end position="200"/>
    </location>
</feature>
<dbReference type="InterPro" id="IPR051783">
    <property type="entry name" value="NAD(P)-dependent_oxidoreduct"/>
</dbReference>
<dbReference type="PANTHER" id="PTHR48079">
    <property type="entry name" value="PROTEIN YEEZ"/>
    <property type="match status" value="1"/>
</dbReference>
<proteinExistence type="predicted"/>
<accession>A0AAT9FK75</accession>
<evidence type="ECO:0000259" key="1">
    <source>
        <dbReference type="Pfam" id="PF01370"/>
    </source>
</evidence>
<dbReference type="AlphaFoldDB" id="A0AAT9FK75"/>